<sequence length="56" mass="5970">MAVGSMAMVVITMSVIVRMLVFVADRLVHGVILKLSLLPSEHPVATIGSSHLLEIS</sequence>
<proteinExistence type="predicted"/>
<keyword evidence="1" id="KW-0812">Transmembrane</keyword>
<gene>
    <name evidence="2" type="ORF">YSA_04409</name>
</gene>
<evidence type="ECO:0000313" key="3">
    <source>
        <dbReference type="Proteomes" id="UP000005268"/>
    </source>
</evidence>
<dbReference type="HOGENOM" id="CLU_3010920_0_0_6"/>
<evidence type="ECO:0000256" key="1">
    <source>
        <dbReference type="SAM" id="Phobius"/>
    </source>
</evidence>
<dbReference type="Proteomes" id="UP000005268">
    <property type="component" value="Chromosome"/>
</dbReference>
<keyword evidence="1" id="KW-0472">Membrane</keyword>
<feature type="transmembrane region" description="Helical" evidence="1">
    <location>
        <begin position="6"/>
        <end position="24"/>
    </location>
</feature>
<keyword evidence="1" id="KW-1133">Transmembrane helix</keyword>
<evidence type="ECO:0000313" key="2">
    <source>
        <dbReference type="EMBL" id="AFK69156.1"/>
    </source>
</evidence>
<organism evidence="2 3">
    <name type="scientific">Pseudomonas putida ND6</name>
    <dbReference type="NCBI Taxonomy" id="231023"/>
    <lineage>
        <taxon>Bacteria</taxon>
        <taxon>Pseudomonadati</taxon>
        <taxon>Pseudomonadota</taxon>
        <taxon>Gammaproteobacteria</taxon>
        <taxon>Pseudomonadales</taxon>
        <taxon>Pseudomonadaceae</taxon>
        <taxon>Pseudomonas</taxon>
    </lineage>
</organism>
<dbReference type="KEGG" id="ppi:YSA_04409"/>
<accession>I3UUI5</accession>
<reference evidence="2 3" key="1">
    <citation type="journal article" date="2012" name="J. Bacteriol.">
        <title>Complete Genome Sequence of the Naphthalene-Degrading Pseudomonas putida Strain ND6.</title>
        <authorList>
            <person name="Li S."/>
            <person name="Zhao H."/>
            <person name="Li Y."/>
            <person name="Niu S."/>
            <person name="Cai B."/>
        </authorList>
    </citation>
    <scope>NUCLEOTIDE SEQUENCE [LARGE SCALE GENOMIC DNA]</scope>
    <source>
        <strain evidence="2 3">ND6</strain>
    </source>
</reference>
<protein>
    <submittedName>
        <fullName evidence="2">Uncharacterized protein</fullName>
    </submittedName>
</protein>
<dbReference type="PATRIC" id="fig|231023.4.peg.2134"/>
<dbReference type="AlphaFoldDB" id="I3UUI5"/>
<name>I3UUI5_PSEPU</name>
<dbReference type="EMBL" id="CP003588">
    <property type="protein sequence ID" value="AFK69156.1"/>
    <property type="molecule type" value="Genomic_DNA"/>
</dbReference>